<evidence type="ECO:0008006" key="4">
    <source>
        <dbReference type="Google" id="ProtNLM"/>
    </source>
</evidence>
<dbReference type="InterPro" id="IPR036779">
    <property type="entry name" value="LysM_dom_sf"/>
</dbReference>
<feature type="compositionally biased region" description="Low complexity" evidence="1">
    <location>
        <begin position="392"/>
        <end position="401"/>
    </location>
</feature>
<reference evidence="2 3" key="1">
    <citation type="journal article" date="2024" name="Nat. Commun.">
        <title>Phylogenomics reveals the evolutionary origins of lichenization in chlorophyte algae.</title>
        <authorList>
            <person name="Puginier C."/>
            <person name="Libourel C."/>
            <person name="Otte J."/>
            <person name="Skaloud P."/>
            <person name="Haon M."/>
            <person name="Grisel S."/>
            <person name="Petersen M."/>
            <person name="Berrin J.G."/>
            <person name="Delaux P.M."/>
            <person name="Dal Grande F."/>
            <person name="Keller J."/>
        </authorList>
    </citation>
    <scope>NUCLEOTIDE SEQUENCE [LARGE SCALE GENOMIC DNA]</scope>
    <source>
        <strain evidence="2 3">SAG 2523</strain>
    </source>
</reference>
<feature type="compositionally biased region" description="Low complexity" evidence="1">
    <location>
        <begin position="117"/>
        <end position="130"/>
    </location>
</feature>
<dbReference type="AlphaFoldDB" id="A0AAW1ST51"/>
<evidence type="ECO:0000313" key="3">
    <source>
        <dbReference type="Proteomes" id="UP001485043"/>
    </source>
</evidence>
<dbReference type="Gene3D" id="3.10.350.10">
    <property type="entry name" value="LysM domain"/>
    <property type="match status" value="1"/>
</dbReference>
<comment type="caution">
    <text evidence="2">The sequence shown here is derived from an EMBL/GenBank/DDBJ whole genome shotgun (WGS) entry which is preliminary data.</text>
</comment>
<feature type="region of interest" description="Disordered" evidence="1">
    <location>
        <begin position="433"/>
        <end position="525"/>
    </location>
</feature>
<dbReference type="EMBL" id="JALJOV010000922">
    <property type="protein sequence ID" value="KAK9858449.1"/>
    <property type="molecule type" value="Genomic_DNA"/>
</dbReference>
<accession>A0AAW1ST51</accession>
<feature type="compositionally biased region" description="Polar residues" evidence="1">
    <location>
        <begin position="461"/>
        <end position="470"/>
    </location>
</feature>
<keyword evidence="3" id="KW-1185">Reference proteome</keyword>
<protein>
    <recommendedName>
        <fullName evidence="4">LysM domain-containing protein</fullName>
    </recommendedName>
</protein>
<evidence type="ECO:0000313" key="2">
    <source>
        <dbReference type="EMBL" id="KAK9858449.1"/>
    </source>
</evidence>
<feature type="region of interest" description="Disordered" evidence="1">
    <location>
        <begin position="117"/>
        <end position="160"/>
    </location>
</feature>
<organism evidence="2 3">
    <name type="scientific">Apatococcus fuscideae</name>
    <dbReference type="NCBI Taxonomy" id="2026836"/>
    <lineage>
        <taxon>Eukaryota</taxon>
        <taxon>Viridiplantae</taxon>
        <taxon>Chlorophyta</taxon>
        <taxon>core chlorophytes</taxon>
        <taxon>Trebouxiophyceae</taxon>
        <taxon>Chlorellales</taxon>
        <taxon>Chlorellaceae</taxon>
        <taxon>Apatococcus</taxon>
    </lineage>
</organism>
<name>A0AAW1ST51_9CHLO</name>
<gene>
    <name evidence="2" type="ORF">WJX84_012058</name>
</gene>
<dbReference type="Proteomes" id="UP001485043">
    <property type="component" value="Unassembled WGS sequence"/>
</dbReference>
<feature type="region of interest" description="Disordered" evidence="1">
    <location>
        <begin position="218"/>
        <end position="248"/>
    </location>
</feature>
<sequence length="1023" mass="111131">MPQTCLCCSRLVLVRRVELLSKHAGSPLPLPCVTARRNIVCRSWRQRRPGKDPPPPADKYLIPYEVQLGDSVESIAQRLRVEPSIVLEANEDSSEVKQGEVLKLWLPDSTQAALVEQQEQAAPAADVANASSHENTMPAQEQAVRDDPAAPAPSKGEVASRQLRQKLAAAQRMHASLAPPPPLAIVRKMMLGPFGVALALGVMFYSFQRAMTWRRARTRSQDSAVAPTTPLPPEDSAINEPGPRRTEVKKGWIQPPAWMQQPGNVWMDLTGRLEGLGPGPDAQDRDCLLIFEDREEGMGYARARSRIHQDGPDLEGIQPMAPYDVLEQAVNEEISIACFYRGSLGSGIENMGEQELIRKLQIAAQVCTYSLASTILKQPQQQFYQPPPPASSPRSAPSPASRDQGLMTADVTEKVPFKKGKWLGGKEVEGLVNKRQQRAVDDAPSISKEDRARGYKRMRAPSQSQLNQGQAGQGPPSPNSPEQWPANAAPKAHLKEAGTGTLRHGTAAQDGTKWHARPASSLKAPRQPFNAQLQMAALDWAIFDAMVQDLWQRQQRLVLDQQDEPLLDADAAVDQLPYHLQESASSADEGASSAMPSMAWVREKVVHVIWRAPATSSQTAEGTAPPGNPLCLTLLDKHDTMVVMQDGREAEEAARLLEGILQRVPNRAAERIMALPVPPAFLAQSGTDPRRPHLCWLSTGAITVSQLRQLRKSRDAMAAFRTLQQAGSLIRHEQLLPGLQQAKEAEAAREREQKEMADMMKEMFESGSDGQAAAGMFGNLPFSFPGQPPEGGAVPDADSLLEQLQAMMGEGSPGQPSRPGVGGEDDDGLDAILHEDLIPVVGNQQGGRQASPSSRQTTARALALAESGRGNAAVAAALRPASSRTHPAPAAAAAPGERGPHWWTRLPHVYLPFRLSQGPVVKGQLGVDHGAFIVDISEDGPPQPCLLAFQDVRDVDDLLQLHRHRWERGAGIVDVRHMRPREVAALARSQGATVAVFGPGELPLENDMSEQDFVAMSAAYARP</sequence>
<evidence type="ECO:0000256" key="1">
    <source>
        <dbReference type="SAM" id="MobiDB-lite"/>
    </source>
</evidence>
<feature type="region of interest" description="Disordered" evidence="1">
    <location>
        <begin position="381"/>
        <end position="413"/>
    </location>
</feature>
<proteinExistence type="predicted"/>